<evidence type="ECO:0000313" key="1">
    <source>
        <dbReference type="EMBL" id="PPK90206.1"/>
    </source>
</evidence>
<reference evidence="1 2" key="1">
    <citation type="submission" date="2018-02" db="EMBL/GenBank/DDBJ databases">
        <title>Genomic Encyclopedia of Archaeal and Bacterial Type Strains, Phase II (KMG-II): from individual species to whole genera.</title>
        <authorList>
            <person name="Goeker M."/>
        </authorList>
    </citation>
    <scope>NUCLEOTIDE SEQUENCE [LARGE SCALE GENOMIC DNA]</scope>
    <source>
        <strain evidence="1 2">DSM 22857</strain>
    </source>
</reference>
<sequence>MSQPQQSHATSHQLHDLVTVHEDYARPSDFGVVYKITAVPQGKRSVNYVATPVNGGRGLKGKAFVFAPYAGEVPEAGRFISQPVPYAPPIWPGQVVTVSGPDWSEAPETLFVAVGMGDRKVRLARLGGTDGRVWTLPNSWLTVVDFARLHVLPAAA</sequence>
<keyword evidence="2" id="KW-1185">Reference proteome</keyword>
<dbReference type="RefSeq" id="WP_104435868.1">
    <property type="nucleotide sequence ID" value="NZ_PTJD01000025.1"/>
</dbReference>
<name>A0A2S6IC08_9ACTN</name>
<accession>A0A2S6IC08</accession>
<dbReference type="EMBL" id="PTJD01000025">
    <property type="protein sequence ID" value="PPK90206.1"/>
    <property type="molecule type" value="Genomic_DNA"/>
</dbReference>
<organism evidence="1 2">
    <name type="scientific">Kineococcus xinjiangensis</name>
    <dbReference type="NCBI Taxonomy" id="512762"/>
    <lineage>
        <taxon>Bacteria</taxon>
        <taxon>Bacillati</taxon>
        <taxon>Actinomycetota</taxon>
        <taxon>Actinomycetes</taxon>
        <taxon>Kineosporiales</taxon>
        <taxon>Kineosporiaceae</taxon>
        <taxon>Kineococcus</taxon>
    </lineage>
</organism>
<evidence type="ECO:0000313" key="2">
    <source>
        <dbReference type="Proteomes" id="UP000239485"/>
    </source>
</evidence>
<dbReference type="Proteomes" id="UP000239485">
    <property type="component" value="Unassembled WGS sequence"/>
</dbReference>
<protein>
    <submittedName>
        <fullName evidence="1">Uncharacterized protein</fullName>
    </submittedName>
</protein>
<dbReference type="AlphaFoldDB" id="A0A2S6IC08"/>
<comment type="caution">
    <text evidence="1">The sequence shown here is derived from an EMBL/GenBank/DDBJ whole genome shotgun (WGS) entry which is preliminary data.</text>
</comment>
<proteinExistence type="predicted"/>
<gene>
    <name evidence="1" type="ORF">CLV92_1252</name>
</gene>